<reference evidence="4" key="1">
    <citation type="submission" date="2015-11" db="EMBL/GenBank/DDBJ databases">
        <title>De novo transcriptome assembly of four potential Pierce s Disease insect vectors from Arizona vineyards.</title>
        <authorList>
            <person name="Tassone E.E."/>
        </authorList>
    </citation>
    <scope>NUCLEOTIDE SEQUENCE</scope>
</reference>
<feature type="repeat" description="ANK" evidence="3">
    <location>
        <begin position="258"/>
        <end position="290"/>
    </location>
</feature>
<keyword evidence="2 3" id="KW-0040">ANK repeat</keyword>
<name>A0A1B6L8I5_9HEMI</name>
<gene>
    <name evidence="4" type="ORF">g.31521</name>
</gene>
<dbReference type="PANTHER" id="PTHR24193:SF121">
    <property type="entry name" value="ADA2A-CONTAINING COMPLEX COMPONENT 3, ISOFORM D"/>
    <property type="match status" value="1"/>
</dbReference>
<dbReference type="Gene3D" id="1.25.40.20">
    <property type="entry name" value="Ankyrin repeat-containing domain"/>
    <property type="match status" value="2"/>
</dbReference>
<dbReference type="SMART" id="SM00248">
    <property type="entry name" value="ANK"/>
    <property type="match status" value="8"/>
</dbReference>
<dbReference type="AlphaFoldDB" id="A0A1B6L8I5"/>
<evidence type="ECO:0000256" key="2">
    <source>
        <dbReference type="ARBA" id="ARBA00023043"/>
    </source>
</evidence>
<dbReference type="Pfam" id="PF12796">
    <property type="entry name" value="Ank_2"/>
    <property type="match status" value="2"/>
</dbReference>
<dbReference type="PANTHER" id="PTHR24193">
    <property type="entry name" value="ANKYRIN REPEAT PROTEIN"/>
    <property type="match status" value="1"/>
</dbReference>
<dbReference type="PRINTS" id="PR01415">
    <property type="entry name" value="ANKYRIN"/>
</dbReference>
<accession>A0A1B6L8I5</accession>
<organism evidence="4">
    <name type="scientific">Graphocephala atropunctata</name>
    <dbReference type="NCBI Taxonomy" id="36148"/>
    <lineage>
        <taxon>Eukaryota</taxon>
        <taxon>Metazoa</taxon>
        <taxon>Ecdysozoa</taxon>
        <taxon>Arthropoda</taxon>
        <taxon>Hexapoda</taxon>
        <taxon>Insecta</taxon>
        <taxon>Pterygota</taxon>
        <taxon>Neoptera</taxon>
        <taxon>Paraneoptera</taxon>
        <taxon>Hemiptera</taxon>
        <taxon>Auchenorrhyncha</taxon>
        <taxon>Membracoidea</taxon>
        <taxon>Cicadellidae</taxon>
        <taxon>Cicadellinae</taxon>
        <taxon>Cicadellini</taxon>
        <taxon>Graphocephala</taxon>
    </lineage>
</organism>
<dbReference type="SUPFAM" id="SSF48403">
    <property type="entry name" value="Ankyrin repeat"/>
    <property type="match status" value="1"/>
</dbReference>
<feature type="repeat" description="ANK" evidence="3">
    <location>
        <begin position="88"/>
        <end position="117"/>
    </location>
</feature>
<dbReference type="PROSITE" id="PS50088">
    <property type="entry name" value="ANK_REPEAT"/>
    <property type="match status" value="4"/>
</dbReference>
<dbReference type="GO" id="GO:0005634">
    <property type="term" value="C:nucleus"/>
    <property type="evidence" value="ECO:0007669"/>
    <property type="project" value="TreeGrafter"/>
</dbReference>
<dbReference type="Pfam" id="PF13637">
    <property type="entry name" value="Ank_4"/>
    <property type="match status" value="1"/>
</dbReference>
<dbReference type="InterPro" id="IPR036770">
    <property type="entry name" value="Ankyrin_rpt-contain_sf"/>
</dbReference>
<evidence type="ECO:0000313" key="4">
    <source>
        <dbReference type="EMBL" id="JAT20023.1"/>
    </source>
</evidence>
<dbReference type="InterPro" id="IPR002110">
    <property type="entry name" value="Ankyrin_rpt"/>
</dbReference>
<dbReference type="EMBL" id="GEBQ01019954">
    <property type="protein sequence ID" value="JAT20023.1"/>
    <property type="molecule type" value="Transcribed_RNA"/>
</dbReference>
<feature type="repeat" description="ANK" evidence="3">
    <location>
        <begin position="53"/>
        <end position="85"/>
    </location>
</feature>
<dbReference type="InterPro" id="IPR050663">
    <property type="entry name" value="Ankyrin-SOCS_Box"/>
</dbReference>
<dbReference type="GO" id="GO:0045944">
    <property type="term" value="P:positive regulation of transcription by RNA polymerase II"/>
    <property type="evidence" value="ECO:0007669"/>
    <property type="project" value="TreeGrafter"/>
</dbReference>
<dbReference type="GO" id="GO:0000976">
    <property type="term" value="F:transcription cis-regulatory region binding"/>
    <property type="evidence" value="ECO:0007669"/>
    <property type="project" value="TreeGrafter"/>
</dbReference>
<sequence>MSGGRKLNDLLTQRPFDPYQIERYGRSKKVDVNELIAIAVTFSKMENHTKHGKDLTPLQVACSRSKSDIVSLLVKEGTSVNLDNIMGSPLHIALEHGNIPVVQKLIELGADIESMCSSGNTPMVSAMSTFKKEEGCVTAVKLLLEYGVSVNAIVESKFQQKAIHVAVCNNLPSVVTLLLNMNADPSATDKDGTTPLHIAVFNNRVEIIKLLSLHNVDFYKENYMGDSPLVFAVKCQVLQNIETLIRCGCDPNKISPRGHSLPLHSAANLCNLDIVKLLVNLGADVNLPVEGESTPLHTVAQRLLTGTGPISEDKAKSQKRKDIAEFLVERGAKLNTTDASMNTPL</sequence>
<feature type="repeat" description="ANK" evidence="3">
    <location>
        <begin position="191"/>
        <end position="223"/>
    </location>
</feature>
<protein>
    <submittedName>
        <fullName evidence="4">Uncharacterized protein</fullName>
    </submittedName>
</protein>
<keyword evidence="1" id="KW-0677">Repeat</keyword>
<evidence type="ECO:0000256" key="1">
    <source>
        <dbReference type="ARBA" id="ARBA00022737"/>
    </source>
</evidence>
<dbReference type="PROSITE" id="PS50297">
    <property type="entry name" value="ANK_REP_REGION"/>
    <property type="match status" value="4"/>
</dbReference>
<proteinExistence type="predicted"/>
<evidence type="ECO:0000256" key="3">
    <source>
        <dbReference type="PROSITE-ProRule" id="PRU00023"/>
    </source>
</evidence>